<sequence length="184" mass="20268">MHPYNGALMLNGPIPPHVDPRKLVEREVTLEGVLPLASMPRVCEQLTSSEGNVRAKFSFFRDEQKLSVMHVEVDAQVSMVCQRCLEPATFRVVGESDFAILWEGKSAEGLPKGYDALEVGEEPLDLPPLVEDELLLALPIVPAHDPEKCQHPAGFAAAPEPSENVEERPNPFSVLAQLKRDPNV</sequence>
<evidence type="ECO:0000313" key="8">
    <source>
        <dbReference type="Proteomes" id="UP000025241"/>
    </source>
</evidence>
<feature type="region of interest" description="Disordered" evidence="6">
    <location>
        <begin position="149"/>
        <end position="184"/>
    </location>
</feature>
<dbReference type="STRING" id="1301098.PKB_3740"/>
<evidence type="ECO:0000256" key="3">
    <source>
        <dbReference type="ARBA" id="ARBA00015716"/>
    </source>
</evidence>
<dbReference type="AlphaFoldDB" id="A0A024HKX9"/>
<organism evidence="7 8">
    <name type="scientific">Pseudomonas knackmussii (strain DSM 6978 / CCUG 54928 / LMG 23759 / B13)</name>
    <dbReference type="NCBI Taxonomy" id="1301098"/>
    <lineage>
        <taxon>Bacteria</taxon>
        <taxon>Pseudomonadati</taxon>
        <taxon>Pseudomonadota</taxon>
        <taxon>Gammaproteobacteria</taxon>
        <taxon>Pseudomonadales</taxon>
        <taxon>Pseudomonadaceae</taxon>
        <taxon>Pseudomonas</taxon>
    </lineage>
</organism>
<accession>A0A024HKX9</accession>
<dbReference type="InterPro" id="IPR003772">
    <property type="entry name" value="YceD"/>
</dbReference>
<gene>
    <name evidence="7" type="ORF">PKB_3740</name>
</gene>
<keyword evidence="4" id="KW-0690">Ribosome biogenesis</keyword>
<dbReference type="Proteomes" id="UP000025241">
    <property type="component" value="Chromosome I"/>
</dbReference>
<dbReference type="Pfam" id="PF02620">
    <property type="entry name" value="YceD"/>
    <property type="match status" value="1"/>
</dbReference>
<evidence type="ECO:0000256" key="4">
    <source>
        <dbReference type="ARBA" id="ARBA00022517"/>
    </source>
</evidence>
<evidence type="ECO:0000313" key="7">
    <source>
        <dbReference type="EMBL" id="CDF85078.1"/>
    </source>
</evidence>
<dbReference type="InterPro" id="IPR039255">
    <property type="entry name" value="YceD_bac"/>
</dbReference>
<dbReference type="eggNOG" id="COG1399">
    <property type="taxonomic scope" value="Bacteria"/>
</dbReference>
<evidence type="ECO:0000256" key="2">
    <source>
        <dbReference type="ARBA" id="ARBA00010740"/>
    </source>
</evidence>
<evidence type="ECO:0000256" key="5">
    <source>
        <dbReference type="ARBA" id="ARBA00031841"/>
    </source>
</evidence>
<reference evidence="7 8" key="2">
    <citation type="submission" date="2014-05" db="EMBL/GenBank/DDBJ databases">
        <title>Genome sequence of the 3-chlorobenzoate degrading bacterium Pseudomonas knackmussii B13 shows multiple evidence for horizontal gene transfer.</title>
        <authorList>
            <person name="Miyazaki R."/>
            <person name="Bertelli C."/>
            <person name="Falquet L."/>
            <person name="Robinson-Rechavi M."/>
            <person name="Gharib W."/>
            <person name="Roy S."/>
            <person name="Van der Meer J.R."/>
        </authorList>
    </citation>
    <scope>NUCLEOTIDE SEQUENCE [LARGE SCALE GENOMIC DNA]</scope>
    <source>
        <strain evidence="7 8">B13</strain>
    </source>
</reference>
<reference evidence="7 8" key="1">
    <citation type="submission" date="2013-03" db="EMBL/GenBank/DDBJ databases">
        <authorList>
            <person name="Linke B."/>
        </authorList>
    </citation>
    <scope>NUCLEOTIDE SEQUENCE [LARGE SCALE GENOMIC DNA]</scope>
    <source>
        <strain evidence="7 8">B13</strain>
    </source>
</reference>
<dbReference type="KEGG" id="pkc:PKB_3740"/>
<dbReference type="EMBL" id="HG322950">
    <property type="protein sequence ID" value="CDF85078.1"/>
    <property type="molecule type" value="Genomic_DNA"/>
</dbReference>
<comment type="function">
    <text evidence="1">Plays a role in synthesis, processing and/or stability of 23S rRNA.</text>
</comment>
<dbReference type="GO" id="GO:0005829">
    <property type="term" value="C:cytosol"/>
    <property type="evidence" value="ECO:0007669"/>
    <property type="project" value="TreeGrafter"/>
</dbReference>
<name>A0A024HKX9_PSEKB</name>
<keyword evidence="8" id="KW-1185">Reference proteome</keyword>
<dbReference type="PATRIC" id="fig|1301098.3.peg.3748"/>
<dbReference type="GO" id="GO:0042254">
    <property type="term" value="P:ribosome biogenesis"/>
    <property type="evidence" value="ECO:0007669"/>
    <property type="project" value="UniProtKB-KW"/>
</dbReference>
<comment type="similarity">
    <text evidence="2">Belongs to the DUF177 domain family.</text>
</comment>
<dbReference type="HOGENOM" id="CLU_094127_2_0_6"/>
<evidence type="ECO:0000256" key="1">
    <source>
        <dbReference type="ARBA" id="ARBA00002868"/>
    </source>
</evidence>
<protein>
    <recommendedName>
        <fullName evidence="3">Large ribosomal RNA subunit accumulation protein YceD</fullName>
    </recommendedName>
    <alternativeName>
        <fullName evidence="5">23S rRNA accumulation protein YceD</fullName>
    </alternativeName>
</protein>
<evidence type="ECO:0000256" key="6">
    <source>
        <dbReference type="SAM" id="MobiDB-lite"/>
    </source>
</evidence>
<dbReference type="PANTHER" id="PTHR38099:SF1">
    <property type="entry name" value="LARGE RIBOSOMAL RNA SUBUNIT ACCUMULATION PROTEIN YCED"/>
    <property type="match status" value="1"/>
</dbReference>
<dbReference type="PANTHER" id="PTHR38099">
    <property type="entry name" value="LARGE RIBOSOMAL RNA SUBUNIT ACCUMULATION PROTEIN YCED"/>
    <property type="match status" value="1"/>
</dbReference>
<proteinExistence type="inferred from homology"/>